<dbReference type="EMBL" id="AP014633">
    <property type="protein sequence ID" value="BAP57449.1"/>
    <property type="molecule type" value="Genomic_DNA"/>
</dbReference>
<keyword evidence="3" id="KW-1185">Reference proteome</keyword>
<dbReference type="PANTHER" id="PTHR43245">
    <property type="entry name" value="BIFUNCTIONAL POLYMYXIN RESISTANCE PROTEIN ARNA"/>
    <property type="match status" value="1"/>
</dbReference>
<dbReference type="PANTHER" id="PTHR43245:SF51">
    <property type="entry name" value="SHORT CHAIN DEHYDROGENASE_REDUCTASE FAMILY 42E, MEMBER 2"/>
    <property type="match status" value="1"/>
</dbReference>
<evidence type="ECO:0000313" key="2">
    <source>
        <dbReference type="EMBL" id="BAP57449.1"/>
    </source>
</evidence>
<sequence>MTMLADFIQPHALVTGASSQIGRFLIPRLKIAGFTITAISRQPQPHQTGITWQQLDLQVATLPIFPAQPHFLFHLAPLPLLPLGLARLAQSATIKRIIAFSSTSCFSKRTSTDPREKAIVAKLTEAEQSVINWCQFNQMEWTLFRPTLIYGCGQDKNVSFIAQFIRRFGFFPLLGQGEGLRQPVHADDLAAACIQAVVSPAAANHAYNLSGGQILSYRAMVEAIFQQLGKKPRIFSIPLPAFKLLVYSMAWLPTFAHLSTAMITRMNQDLCFDHRTAHHDFGYCPRKFSDNDMGILK</sequence>
<protein>
    <submittedName>
        <fullName evidence="2">NAD-dependent epimerase/dehydratase</fullName>
    </submittedName>
</protein>
<dbReference type="AlphaFoldDB" id="A0A090AJ55"/>
<evidence type="ECO:0000313" key="3">
    <source>
        <dbReference type="Proteomes" id="UP000031623"/>
    </source>
</evidence>
<dbReference type="Gene3D" id="3.40.50.720">
    <property type="entry name" value="NAD(P)-binding Rossmann-like Domain"/>
    <property type="match status" value="1"/>
</dbReference>
<dbReference type="KEGG" id="tig:THII_3152"/>
<dbReference type="InterPro" id="IPR036291">
    <property type="entry name" value="NAD(P)-bd_dom_sf"/>
</dbReference>
<proteinExistence type="predicted"/>
<dbReference type="InterPro" id="IPR001509">
    <property type="entry name" value="Epimerase_deHydtase"/>
</dbReference>
<dbReference type="HOGENOM" id="CLU_007383_6_5_6"/>
<dbReference type="SUPFAM" id="SSF51735">
    <property type="entry name" value="NAD(P)-binding Rossmann-fold domains"/>
    <property type="match status" value="1"/>
</dbReference>
<organism evidence="2 3">
    <name type="scientific">Thioploca ingrica</name>
    <dbReference type="NCBI Taxonomy" id="40754"/>
    <lineage>
        <taxon>Bacteria</taxon>
        <taxon>Pseudomonadati</taxon>
        <taxon>Pseudomonadota</taxon>
        <taxon>Gammaproteobacteria</taxon>
        <taxon>Thiotrichales</taxon>
        <taxon>Thiotrichaceae</taxon>
        <taxon>Thioploca</taxon>
    </lineage>
</organism>
<dbReference type="InterPro" id="IPR050177">
    <property type="entry name" value="Lipid_A_modif_metabolic_enz"/>
</dbReference>
<dbReference type="Proteomes" id="UP000031623">
    <property type="component" value="Chromosome"/>
</dbReference>
<name>A0A090AJ55_9GAMM</name>
<dbReference type="OrthoDB" id="5565437at2"/>
<feature type="domain" description="NAD-dependent epimerase/dehydratase" evidence="1">
    <location>
        <begin position="12"/>
        <end position="209"/>
    </location>
</feature>
<evidence type="ECO:0000259" key="1">
    <source>
        <dbReference type="Pfam" id="PF01370"/>
    </source>
</evidence>
<reference evidence="2 3" key="1">
    <citation type="journal article" date="2014" name="ISME J.">
        <title>Ecophysiology of Thioploca ingrica as revealed by the complete genome sequence supplemented with proteomic evidence.</title>
        <authorList>
            <person name="Kojima H."/>
            <person name="Ogura Y."/>
            <person name="Yamamoto N."/>
            <person name="Togashi T."/>
            <person name="Mori H."/>
            <person name="Watanabe T."/>
            <person name="Nemoto F."/>
            <person name="Kurokawa K."/>
            <person name="Hayashi T."/>
            <person name="Fukui M."/>
        </authorList>
    </citation>
    <scope>NUCLEOTIDE SEQUENCE [LARGE SCALE GENOMIC DNA]</scope>
</reference>
<dbReference type="STRING" id="40754.THII_3152"/>
<dbReference type="Pfam" id="PF01370">
    <property type="entry name" value="Epimerase"/>
    <property type="match status" value="1"/>
</dbReference>
<gene>
    <name evidence="2" type="ORF">THII_3152</name>
</gene>
<accession>A0A090AJ55</accession>